<name>A0ACC0J0X6_9ERIC</name>
<reference evidence="1 2" key="1">
    <citation type="journal article" date="2022" name="Plant J.">
        <title>Chromosome-level genome of Camellia lanceoleosa provides a valuable resource for understanding genome evolution and self-incompatibility.</title>
        <authorList>
            <person name="Gong W."/>
            <person name="Xiao S."/>
            <person name="Wang L."/>
            <person name="Liao Z."/>
            <person name="Chang Y."/>
            <person name="Mo W."/>
            <person name="Hu G."/>
            <person name="Li W."/>
            <person name="Zhao G."/>
            <person name="Zhu H."/>
            <person name="Hu X."/>
            <person name="Ji K."/>
            <person name="Xiang X."/>
            <person name="Song Q."/>
            <person name="Yuan D."/>
            <person name="Jin S."/>
            <person name="Zhang L."/>
        </authorList>
    </citation>
    <scope>NUCLEOTIDE SEQUENCE [LARGE SCALE GENOMIC DNA]</scope>
    <source>
        <strain evidence="1">SQ_2022a</strain>
    </source>
</reference>
<proteinExistence type="predicted"/>
<sequence>MDLVIATSPHFAARVTLTARVALSVRVLSVRLSPPPIALLSRLLASLLAVEFLEKVDLDFVATTIDDIIDLDEGAGATDPAVGEVDETGESKGFFGFLEVAV</sequence>
<accession>A0ACC0J0X6</accession>
<gene>
    <name evidence="1" type="ORF">LOK49_LG01G02538</name>
</gene>
<keyword evidence="2" id="KW-1185">Reference proteome</keyword>
<protein>
    <submittedName>
        <fullName evidence="1">Uncharacterized protein</fullName>
    </submittedName>
</protein>
<dbReference type="EMBL" id="CM045758">
    <property type="protein sequence ID" value="KAI8030600.1"/>
    <property type="molecule type" value="Genomic_DNA"/>
</dbReference>
<organism evidence="1 2">
    <name type="scientific">Camellia lanceoleosa</name>
    <dbReference type="NCBI Taxonomy" id="1840588"/>
    <lineage>
        <taxon>Eukaryota</taxon>
        <taxon>Viridiplantae</taxon>
        <taxon>Streptophyta</taxon>
        <taxon>Embryophyta</taxon>
        <taxon>Tracheophyta</taxon>
        <taxon>Spermatophyta</taxon>
        <taxon>Magnoliopsida</taxon>
        <taxon>eudicotyledons</taxon>
        <taxon>Gunneridae</taxon>
        <taxon>Pentapetalae</taxon>
        <taxon>asterids</taxon>
        <taxon>Ericales</taxon>
        <taxon>Theaceae</taxon>
        <taxon>Camellia</taxon>
    </lineage>
</organism>
<comment type="caution">
    <text evidence="1">The sequence shown here is derived from an EMBL/GenBank/DDBJ whole genome shotgun (WGS) entry which is preliminary data.</text>
</comment>
<evidence type="ECO:0000313" key="2">
    <source>
        <dbReference type="Proteomes" id="UP001060215"/>
    </source>
</evidence>
<dbReference type="Proteomes" id="UP001060215">
    <property type="component" value="Chromosome 1"/>
</dbReference>
<evidence type="ECO:0000313" key="1">
    <source>
        <dbReference type="EMBL" id="KAI8030600.1"/>
    </source>
</evidence>